<dbReference type="PRINTS" id="PR00039">
    <property type="entry name" value="HTHLYSR"/>
</dbReference>
<proteinExistence type="inferred from homology"/>
<dbReference type="InterPro" id="IPR036388">
    <property type="entry name" value="WH-like_DNA-bd_sf"/>
</dbReference>
<dbReference type="Gene3D" id="1.10.10.10">
    <property type="entry name" value="Winged helix-like DNA-binding domain superfamily/Winged helix DNA-binding domain"/>
    <property type="match status" value="1"/>
</dbReference>
<organism evidence="6 7">
    <name type="scientific">Celeribacter indicus</name>
    <dbReference type="NCBI Taxonomy" id="1208324"/>
    <lineage>
        <taxon>Bacteria</taxon>
        <taxon>Pseudomonadati</taxon>
        <taxon>Pseudomonadota</taxon>
        <taxon>Alphaproteobacteria</taxon>
        <taxon>Rhodobacterales</taxon>
        <taxon>Roseobacteraceae</taxon>
        <taxon>Celeribacter</taxon>
    </lineage>
</organism>
<dbReference type="Pfam" id="PF00126">
    <property type="entry name" value="HTH_1"/>
    <property type="match status" value="1"/>
</dbReference>
<keyword evidence="7" id="KW-1185">Reference proteome</keyword>
<evidence type="ECO:0000313" key="7">
    <source>
        <dbReference type="Proteomes" id="UP000031521"/>
    </source>
</evidence>
<evidence type="ECO:0000256" key="1">
    <source>
        <dbReference type="ARBA" id="ARBA00009437"/>
    </source>
</evidence>
<dbReference type="SUPFAM" id="SSF46785">
    <property type="entry name" value="Winged helix' DNA-binding domain"/>
    <property type="match status" value="1"/>
</dbReference>
<dbReference type="CDD" id="cd08459">
    <property type="entry name" value="PBP2_DntR_NahR_LinR_like"/>
    <property type="match status" value="1"/>
</dbReference>
<keyword evidence="3" id="KW-0238">DNA-binding</keyword>
<protein>
    <submittedName>
        <fullName evidence="6">LysR family transcriptional regulator</fullName>
    </submittedName>
</protein>
<evidence type="ECO:0000313" key="6">
    <source>
        <dbReference type="EMBL" id="AJE45047.1"/>
    </source>
</evidence>
<dbReference type="Pfam" id="PF03466">
    <property type="entry name" value="LysR_substrate"/>
    <property type="match status" value="1"/>
</dbReference>
<dbReference type="PROSITE" id="PS50931">
    <property type="entry name" value="HTH_LYSR"/>
    <property type="match status" value="1"/>
</dbReference>
<dbReference type="InterPro" id="IPR005119">
    <property type="entry name" value="LysR_subst-bd"/>
</dbReference>
<feature type="domain" description="HTH lysR-type" evidence="5">
    <location>
        <begin position="6"/>
        <end position="63"/>
    </location>
</feature>
<evidence type="ECO:0000256" key="3">
    <source>
        <dbReference type="ARBA" id="ARBA00023125"/>
    </source>
</evidence>
<reference evidence="6 7" key="1">
    <citation type="journal article" date="2014" name="Int. J. Syst. Evol. Microbiol.">
        <title>Celeribacter indicus sp. nov., a polycyclic aromatic hydrocarbon-degrading bacterium from deep-sea sediment and reclassification of Huaishuia halophila as Celeribacter halophilus comb. nov.</title>
        <authorList>
            <person name="Lai Q."/>
            <person name="Cao J."/>
            <person name="Yuan J."/>
            <person name="Li F."/>
            <person name="Shao Z."/>
        </authorList>
    </citation>
    <scope>NUCLEOTIDE SEQUENCE [LARGE SCALE GENOMIC DNA]</scope>
    <source>
        <strain evidence="6">P73</strain>
    </source>
</reference>
<dbReference type="STRING" id="1208324.P73_0332"/>
<dbReference type="InterPro" id="IPR000847">
    <property type="entry name" value="LysR_HTH_N"/>
</dbReference>
<dbReference type="InterPro" id="IPR050389">
    <property type="entry name" value="LysR-type_TF"/>
</dbReference>
<evidence type="ECO:0000256" key="2">
    <source>
        <dbReference type="ARBA" id="ARBA00023015"/>
    </source>
</evidence>
<evidence type="ECO:0000256" key="4">
    <source>
        <dbReference type="ARBA" id="ARBA00023163"/>
    </source>
</evidence>
<dbReference type="Proteomes" id="UP000031521">
    <property type="component" value="Chromosome"/>
</dbReference>
<dbReference type="AlphaFoldDB" id="A0A0B5DXT5"/>
<gene>
    <name evidence="6" type="ORF">P73_0332</name>
</gene>
<dbReference type="GO" id="GO:0003700">
    <property type="term" value="F:DNA-binding transcription factor activity"/>
    <property type="evidence" value="ECO:0007669"/>
    <property type="project" value="InterPro"/>
</dbReference>
<comment type="similarity">
    <text evidence="1">Belongs to the LysR transcriptional regulatory family.</text>
</comment>
<dbReference type="GO" id="GO:0003677">
    <property type="term" value="F:DNA binding"/>
    <property type="evidence" value="ECO:0007669"/>
    <property type="project" value="UniProtKB-KW"/>
</dbReference>
<name>A0A0B5DXT5_9RHOB</name>
<dbReference type="PANTHER" id="PTHR30118">
    <property type="entry name" value="HTH-TYPE TRANSCRIPTIONAL REGULATOR LEUO-RELATED"/>
    <property type="match status" value="1"/>
</dbReference>
<dbReference type="Gene3D" id="3.40.190.10">
    <property type="entry name" value="Periplasmic binding protein-like II"/>
    <property type="match status" value="2"/>
</dbReference>
<dbReference type="HOGENOM" id="CLU_039613_39_0_5"/>
<keyword evidence="2" id="KW-0805">Transcription regulation</keyword>
<accession>A0A0B5DXT5</accession>
<dbReference type="PANTHER" id="PTHR30118:SF15">
    <property type="entry name" value="TRANSCRIPTIONAL REGULATORY PROTEIN"/>
    <property type="match status" value="1"/>
</dbReference>
<dbReference type="RefSeq" id="WP_043868184.1">
    <property type="nucleotide sequence ID" value="NZ_CP004393.1"/>
</dbReference>
<dbReference type="SUPFAM" id="SSF53850">
    <property type="entry name" value="Periplasmic binding protein-like II"/>
    <property type="match status" value="1"/>
</dbReference>
<keyword evidence="4" id="KW-0804">Transcription</keyword>
<dbReference type="EMBL" id="CP004393">
    <property type="protein sequence ID" value="AJE45047.1"/>
    <property type="molecule type" value="Genomic_DNA"/>
</dbReference>
<dbReference type="KEGG" id="cid:P73_0332"/>
<dbReference type="InterPro" id="IPR036390">
    <property type="entry name" value="WH_DNA-bd_sf"/>
</dbReference>
<evidence type="ECO:0000259" key="5">
    <source>
        <dbReference type="PROSITE" id="PS50931"/>
    </source>
</evidence>
<dbReference type="OrthoDB" id="528082at2"/>
<sequence>MDLRNLDIRLLYTLDAIHRTGSLTMAAQQLHLSQPAISHTLRQLRDIFSDPLFVRTATGMTPTPKATALAGKIRHIEAFLQQELSAELPFSPAALDTCYTLCMNDVSELVLLPVIVNWLRDAAPHSQLQTMSLSAPEIPTALDRGEVDLAIGPYPDLKRAALNSTPLYRRGFMALVSSRHPRITGDALTLDQFQSEPQMKASFANLSEELFDRFVRANQLRRNVVLTVPHALSVMSVVQKSELIAIVPVAVGRYFRQFNTVRALPLAFDGFELPFTEISAYWSKRFDNDPRNRWLREFVVDTFSEPQSGTG</sequence>